<dbReference type="Proteomes" id="UP000292235">
    <property type="component" value="Chromosome"/>
</dbReference>
<dbReference type="KEGG" id="strr:EKD16_22260"/>
<evidence type="ECO:0000313" key="3">
    <source>
        <dbReference type="EMBL" id="QBI56205.1"/>
    </source>
</evidence>
<feature type="domain" description="OAA-family lectin sugar binding" evidence="2">
    <location>
        <begin position="23"/>
        <end position="93"/>
    </location>
</feature>
<evidence type="ECO:0000313" key="4">
    <source>
        <dbReference type="Proteomes" id="UP000292235"/>
    </source>
</evidence>
<dbReference type="Pfam" id="PF17882">
    <property type="entry name" value="SBD"/>
    <property type="match status" value="1"/>
</dbReference>
<reference evidence="3 4" key="1">
    <citation type="submission" date="2019-02" db="EMBL/GenBank/DDBJ databases">
        <authorList>
            <person name="Khodamoradi S."/>
            <person name="Hahnke R.L."/>
            <person name="Kaempfer P."/>
            <person name="Schumann P."/>
            <person name="Rohde M."/>
            <person name="Steinert M."/>
            <person name="Luzhetskyy A."/>
            <person name="Wink J."/>
            <person name="Ruckert C."/>
        </authorList>
    </citation>
    <scope>NUCLEOTIDE SEQUENCE [LARGE SCALE GENOMIC DNA]</scope>
    <source>
        <strain evidence="3 4">M2</strain>
    </source>
</reference>
<accession>A0A4P6Q668</accession>
<dbReference type="AlphaFoldDB" id="A0A4P6Q668"/>
<proteinExistence type="predicted"/>
<gene>
    <name evidence="3" type="ORF">EKD16_22260</name>
</gene>
<protein>
    <submittedName>
        <fullName evidence="3">F5/8 type C domain protein</fullName>
    </submittedName>
</protein>
<feature type="region of interest" description="Disordered" evidence="1">
    <location>
        <begin position="471"/>
        <end position="496"/>
    </location>
</feature>
<dbReference type="EMBL" id="CP036455">
    <property type="protein sequence ID" value="QBI56205.1"/>
    <property type="molecule type" value="Genomic_DNA"/>
</dbReference>
<feature type="region of interest" description="Disordered" evidence="1">
    <location>
        <begin position="1"/>
        <end position="20"/>
    </location>
</feature>
<dbReference type="OrthoDB" id="458118at2"/>
<name>A0A4P6Q668_9ACTN</name>
<dbReference type="RefSeq" id="WP_131100923.1">
    <property type="nucleotide sequence ID" value="NZ_CP036455.1"/>
</dbReference>
<organism evidence="3 4">
    <name type="scientific">Streptomonospora litoralis</name>
    <dbReference type="NCBI Taxonomy" id="2498135"/>
    <lineage>
        <taxon>Bacteria</taxon>
        <taxon>Bacillati</taxon>
        <taxon>Actinomycetota</taxon>
        <taxon>Actinomycetes</taxon>
        <taxon>Streptosporangiales</taxon>
        <taxon>Nocardiopsidaceae</taxon>
        <taxon>Streptomonospora</taxon>
    </lineage>
</organism>
<sequence>MPDHADSRPAEPEGSPHRAPVVVYDTEVRAGGRWQAAAPLSVHLDRGEPCEVVELGWRSESGAEAEIAFHGGMTAFRGHRRTADGARQEYRGVERARWSGPEQMSGFHPRTFATEEEAYGDRTVTGRLRMVLDDGAGPVERITWRDHRDTFASVAVRSGPAPARTVPAQVQEVRASDEHRAAGEVAGKLLAEWGKWLAFEPTATLDFVLPEPAAVTAYQLTAANDYRDRDPQDWRLRGSVDGRTWFTVDSRQGQAFPERHQNREYSVANSAAYPLYRLDISRNWGMQPETQLQRVRLLTADEPELGTPVPVSRVSASGENRDAGEVAANLLHSTAGKWLAFTGSARLEFVLPEPTAVTAYSLTSADDHCSRDPKDWVMQGSHDGSTWTTLDRRSGEAFPERFLVREFAMAEAAPYSRYRLLITANAEGVGEIQLNRVQLLARKDGWYPALGGFSGVLRRSYGPVAGYRGTPVAERIPGPDSADGATAAADGRRGESAAEARRFVRVSVEMYTNP</sequence>
<dbReference type="Gene3D" id="2.60.120.260">
    <property type="entry name" value="Galactose-binding domain-like"/>
    <property type="match status" value="2"/>
</dbReference>
<feature type="compositionally biased region" description="Basic and acidic residues" evidence="1">
    <location>
        <begin position="1"/>
        <end position="16"/>
    </location>
</feature>
<evidence type="ECO:0000256" key="1">
    <source>
        <dbReference type="SAM" id="MobiDB-lite"/>
    </source>
</evidence>
<keyword evidence="4" id="KW-1185">Reference proteome</keyword>
<dbReference type="InterPro" id="IPR040964">
    <property type="entry name" value="SBD"/>
</dbReference>
<dbReference type="SUPFAM" id="SSF49785">
    <property type="entry name" value="Galactose-binding domain-like"/>
    <property type="match status" value="1"/>
</dbReference>
<dbReference type="InterPro" id="IPR008979">
    <property type="entry name" value="Galactose-bd-like_sf"/>
</dbReference>
<evidence type="ECO:0000259" key="2">
    <source>
        <dbReference type="Pfam" id="PF17882"/>
    </source>
</evidence>